<dbReference type="EMBL" id="LSRX01000173">
    <property type="protein sequence ID" value="OLQ05855.1"/>
    <property type="molecule type" value="Genomic_DNA"/>
</dbReference>
<proteinExistence type="predicted"/>
<organism evidence="3 4">
    <name type="scientific">Symbiodinium microadriaticum</name>
    <name type="common">Dinoflagellate</name>
    <name type="synonym">Zooxanthella microadriatica</name>
    <dbReference type="NCBI Taxonomy" id="2951"/>
    <lineage>
        <taxon>Eukaryota</taxon>
        <taxon>Sar</taxon>
        <taxon>Alveolata</taxon>
        <taxon>Dinophyceae</taxon>
        <taxon>Suessiales</taxon>
        <taxon>Symbiodiniaceae</taxon>
        <taxon>Symbiodinium</taxon>
    </lineage>
</organism>
<comment type="caution">
    <text evidence="3">The sequence shown here is derived from an EMBL/GenBank/DDBJ whole genome shotgun (WGS) entry which is preliminary data.</text>
</comment>
<keyword evidence="2" id="KW-0812">Transmembrane</keyword>
<keyword evidence="2" id="KW-1133">Transmembrane helix</keyword>
<gene>
    <name evidence="3" type="ORF">AK812_SmicGene10913</name>
</gene>
<feature type="compositionally biased region" description="Pro residues" evidence="1">
    <location>
        <begin position="278"/>
        <end position="288"/>
    </location>
</feature>
<feature type="compositionally biased region" description="Low complexity" evidence="1">
    <location>
        <begin position="289"/>
        <end position="301"/>
    </location>
</feature>
<accession>A0A1Q9EEI5</accession>
<dbReference type="Proteomes" id="UP000186817">
    <property type="component" value="Unassembled WGS sequence"/>
</dbReference>
<dbReference type="AlphaFoldDB" id="A0A1Q9EEI5"/>
<feature type="transmembrane region" description="Helical" evidence="2">
    <location>
        <begin position="136"/>
        <end position="161"/>
    </location>
</feature>
<dbReference type="OrthoDB" id="10341535at2759"/>
<evidence type="ECO:0000313" key="4">
    <source>
        <dbReference type="Proteomes" id="UP000186817"/>
    </source>
</evidence>
<evidence type="ECO:0000256" key="1">
    <source>
        <dbReference type="SAM" id="MobiDB-lite"/>
    </source>
</evidence>
<feature type="transmembrane region" description="Helical" evidence="2">
    <location>
        <begin position="39"/>
        <end position="61"/>
    </location>
</feature>
<feature type="region of interest" description="Disordered" evidence="1">
    <location>
        <begin position="261"/>
        <end position="301"/>
    </location>
</feature>
<sequence length="301" mass="33506">MLLLLQLLMVLSIRFLAMSMGMVVSLLLMVMICNCQHRLLYLFTTTITVIANIIITIVIIFSVTIIIITFVIVIVIIIIIIIIIITITFDDRKERLEFLSAGLQDFRISGQKVPQDKKERKNAKQQIEELKGHARFSFCIVNCGAIVAGCGSIFFLAVSYLSFNARKPGNSIEASENVPDNETFCFWIVGAGDMSDEDIRGMVLDLAEELWHFVPFIVWTLQLQLIVTRWLEMMKVSGQDCEQLEKLLGISLNPESYAWLRQTGKPSGPEPVAAPEKPSGPEPVPAPPSELVAAPVEAPDA</sequence>
<protein>
    <submittedName>
        <fullName evidence="3">Uncharacterized protein</fullName>
    </submittedName>
</protein>
<keyword evidence="4" id="KW-1185">Reference proteome</keyword>
<name>A0A1Q9EEI5_SYMMI</name>
<evidence type="ECO:0000313" key="3">
    <source>
        <dbReference type="EMBL" id="OLQ05855.1"/>
    </source>
</evidence>
<reference evidence="3 4" key="1">
    <citation type="submission" date="2016-02" db="EMBL/GenBank/DDBJ databases">
        <title>Genome analysis of coral dinoflagellate symbionts highlights evolutionary adaptations to a symbiotic lifestyle.</title>
        <authorList>
            <person name="Aranda M."/>
            <person name="Li Y."/>
            <person name="Liew Y.J."/>
            <person name="Baumgarten S."/>
            <person name="Simakov O."/>
            <person name="Wilson M."/>
            <person name="Piel J."/>
            <person name="Ashoor H."/>
            <person name="Bougouffa S."/>
            <person name="Bajic V.B."/>
            <person name="Ryu T."/>
            <person name="Ravasi T."/>
            <person name="Bayer T."/>
            <person name="Micklem G."/>
            <person name="Kim H."/>
            <person name="Bhak J."/>
            <person name="Lajeunesse T.C."/>
            <person name="Voolstra C.R."/>
        </authorList>
    </citation>
    <scope>NUCLEOTIDE SEQUENCE [LARGE SCALE GENOMIC DNA]</scope>
    <source>
        <strain evidence="3 4">CCMP2467</strain>
    </source>
</reference>
<evidence type="ECO:0000256" key="2">
    <source>
        <dbReference type="SAM" id="Phobius"/>
    </source>
</evidence>
<keyword evidence="2" id="KW-0472">Membrane</keyword>
<feature type="transmembrane region" description="Helical" evidence="2">
    <location>
        <begin position="6"/>
        <end position="32"/>
    </location>
</feature>
<feature type="transmembrane region" description="Helical" evidence="2">
    <location>
        <begin position="67"/>
        <end position="89"/>
    </location>
</feature>